<dbReference type="EMBL" id="PDUG01000003">
    <property type="protein sequence ID" value="PIC38818.1"/>
    <property type="molecule type" value="Genomic_DNA"/>
</dbReference>
<dbReference type="Proteomes" id="UP000230233">
    <property type="component" value="Chromosome III"/>
</dbReference>
<dbReference type="AlphaFoldDB" id="A0A2G5UGZ5"/>
<dbReference type="OrthoDB" id="5875616at2759"/>
<sequence length="244" mass="27873">MEQSPNFKSNLNSEMSDLIHQAEEWAQMRHSLLSPPQQDPKLEVLLKQTLHKASLILLEKAGVKTIEEFQQLFGSIRNVEKEENVEVQREATASSPLCFDEFQGNSKWTELLEESLASFSPINCRRRTSLFSDLQLLSPIVSETSQSPEKIKKQQVSTPHITPFRRPLFNSMSTPKTPWRRGNSMYVEDVANTTITPKKALSTSRLSIQSPASMAGETPLENRASRLRRMKIEEKMRESQNGWN</sequence>
<feature type="region of interest" description="Disordered" evidence="1">
    <location>
        <begin position="202"/>
        <end position="223"/>
    </location>
</feature>
<protein>
    <submittedName>
        <fullName evidence="2">Uncharacterized protein</fullName>
    </submittedName>
</protein>
<proteinExistence type="predicted"/>
<name>A0A2G5UGZ5_9PELO</name>
<keyword evidence="3" id="KW-1185">Reference proteome</keyword>
<feature type="compositionally biased region" description="Polar residues" evidence="1">
    <location>
        <begin position="202"/>
        <end position="212"/>
    </location>
</feature>
<feature type="compositionally biased region" description="Polar residues" evidence="1">
    <location>
        <begin position="145"/>
        <end position="160"/>
    </location>
</feature>
<evidence type="ECO:0000256" key="1">
    <source>
        <dbReference type="SAM" id="MobiDB-lite"/>
    </source>
</evidence>
<reference evidence="3" key="1">
    <citation type="submission" date="2017-10" db="EMBL/GenBank/DDBJ databases">
        <title>Rapid genome shrinkage in a self-fertile nematode reveals novel sperm competition proteins.</title>
        <authorList>
            <person name="Yin D."/>
            <person name="Schwarz E.M."/>
            <person name="Thomas C.G."/>
            <person name="Felde R.L."/>
            <person name="Korf I.F."/>
            <person name="Cutter A.D."/>
            <person name="Schartner C.M."/>
            <person name="Ralston E.J."/>
            <person name="Meyer B.J."/>
            <person name="Haag E.S."/>
        </authorList>
    </citation>
    <scope>NUCLEOTIDE SEQUENCE [LARGE SCALE GENOMIC DNA]</scope>
    <source>
        <strain evidence="3">JU1422</strain>
    </source>
</reference>
<accession>A0A2G5UGZ5</accession>
<comment type="caution">
    <text evidence="2">The sequence shown here is derived from an EMBL/GenBank/DDBJ whole genome shotgun (WGS) entry which is preliminary data.</text>
</comment>
<evidence type="ECO:0000313" key="2">
    <source>
        <dbReference type="EMBL" id="PIC38818.1"/>
    </source>
</evidence>
<organism evidence="2 3">
    <name type="scientific">Caenorhabditis nigoni</name>
    <dbReference type="NCBI Taxonomy" id="1611254"/>
    <lineage>
        <taxon>Eukaryota</taxon>
        <taxon>Metazoa</taxon>
        <taxon>Ecdysozoa</taxon>
        <taxon>Nematoda</taxon>
        <taxon>Chromadorea</taxon>
        <taxon>Rhabditida</taxon>
        <taxon>Rhabditina</taxon>
        <taxon>Rhabditomorpha</taxon>
        <taxon>Rhabditoidea</taxon>
        <taxon>Rhabditidae</taxon>
        <taxon>Peloderinae</taxon>
        <taxon>Caenorhabditis</taxon>
    </lineage>
</organism>
<evidence type="ECO:0000313" key="3">
    <source>
        <dbReference type="Proteomes" id="UP000230233"/>
    </source>
</evidence>
<gene>
    <name evidence="2" type="primary">Cnig_chr_III.g10705</name>
    <name evidence="2" type="ORF">B9Z55_010705</name>
</gene>
<feature type="region of interest" description="Disordered" evidence="1">
    <location>
        <begin position="145"/>
        <end position="177"/>
    </location>
</feature>